<accession>A0A1Y5RY56</accession>
<evidence type="ECO:0000313" key="2">
    <source>
        <dbReference type="Proteomes" id="UP000193870"/>
    </source>
</evidence>
<reference evidence="1 2" key="1">
    <citation type="submission" date="2017-03" db="EMBL/GenBank/DDBJ databases">
        <authorList>
            <person name="Afonso C.L."/>
            <person name="Miller P.J."/>
            <person name="Scott M.A."/>
            <person name="Spackman E."/>
            <person name="Goraichik I."/>
            <person name="Dimitrov K.M."/>
            <person name="Suarez D.L."/>
            <person name="Swayne D.E."/>
        </authorList>
    </citation>
    <scope>NUCLEOTIDE SEQUENCE [LARGE SCALE GENOMIC DNA]</scope>
    <source>
        <strain evidence="1 2">CECT 7066</strain>
    </source>
</reference>
<proteinExistence type="predicted"/>
<protein>
    <submittedName>
        <fullName evidence="1">Uncharacterized protein</fullName>
    </submittedName>
</protein>
<dbReference type="STRING" id="315423.SAMN04488020_102150"/>
<name>A0A1Y5RY56_9RHOB</name>
<evidence type="ECO:0000313" key="1">
    <source>
        <dbReference type="EMBL" id="SLN28251.1"/>
    </source>
</evidence>
<dbReference type="AlphaFoldDB" id="A0A1Y5RY56"/>
<organism evidence="1 2">
    <name type="scientific">Palleronia marisminoris</name>
    <dbReference type="NCBI Taxonomy" id="315423"/>
    <lineage>
        <taxon>Bacteria</taxon>
        <taxon>Pseudomonadati</taxon>
        <taxon>Pseudomonadota</taxon>
        <taxon>Alphaproteobacteria</taxon>
        <taxon>Rhodobacterales</taxon>
        <taxon>Roseobacteraceae</taxon>
        <taxon>Palleronia</taxon>
    </lineage>
</organism>
<dbReference type="Proteomes" id="UP000193870">
    <property type="component" value="Unassembled WGS sequence"/>
</dbReference>
<sequence length="260" mass="28371">MGHNTLGVLPRSRHWQDVVRLLDAGAADSEVVAASARAAEKDMLAAADDPVFVEAVRLLLNIPLAARSDDFGQALRNIGLPVHHRPELLDLVAAVAERLDAVRRETRTRSDFGEIAARALTSTLTIAIGDALPGLFGATPDDVQAVARKMSWAKGISGFSREFFGTLVSGTLSYWLDRTLALQVGEGRRFPTTTDRNAFDRELDQYSSEATRIIKEFSSGWYGKTLHREGGFRTKDATIFGAVAMKKTVAELRARSMIDG</sequence>
<dbReference type="EMBL" id="FWFV01000002">
    <property type="protein sequence ID" value="SLN28251.1"/>
    <property type="molecule type" value="Genomic_DNA"/>
</dbReference>
<keyword evidence="2" id="KW-1185">Reference proteome</keyword>
<gene>
    <name evidence="1" type="ORF">PAM7066_01130</name>
</gene>